<name>A0A3L8PWH9_9GAMM</name>
<dbReference type="PROSITE" id="PS00061">
    <property type="entry name" value="ADH_SHORT"/>
    <property type="match status" value="1"/>
</dbReference>
<dbReference type="SUPFAM" id="SSF51735">
    <property type="entry name" value="NAD(P)-binding Rossmann-fold domains"/>
    <property type="match status" value="1"/>
</dbReference>
<comment type="similarity">
    <text evidence="1">Belongs to the short-chain dehydrogenases/reductases (SDR) family.</text>
</comment>
<dbReference type="CDD" id="cd05233">
    <property type="entry name" value="SDR_c"/>
    <property type="match status" value="1"/>
</dbReference>
<dbReference type="PANTHER" id="PTHR42760">
    <property type="entry name" value="SHORT-CHAIN DEHYDROGENASES/REDUCTASES FAMILY MEMBER"/>
    <property type="match status" value="1"/>
</dbReference>
<dbReference type="InterPro" id="IPR020904">
    <property type="entry name" value="Sc_DH/Rdtase_CS"/>
</dbReference>
<proteinExistence type="inferred from homology"/>
<dbReference type="GO" id="GO:0016616">
    <property type="term" value="F:oxidoreductase activity, acting on the CH-OH group of donors, NAD or NADP as acceptor"/>
    <property type="evidence" value="ECO:0007669"/>
    <property type="project" value="TreeGrafter"/>
</dbReference>
<protein>
    <submittedName>
        <fullName evidence="3">SDR family oxidoreductase</fullName>
    </submittedName>
</protein>
<accession>A0A3L8PWH9</accession>
<dbReference type="Gene3D" id="3.40.50.720">
    <property type="entry name" value="NAD(P)-binding Rossmann-like Domain"/>
    <property type="match status" value="1"/>
</dbReference>
<dbReference type="Pfam" id="PF13561">
    <property type="entry name" value="adh_short_C2"/>
    <property type="match status" value="1"/>
</dbReference>
<dbReference type="GO" id="GO:0048038">
    <property type="term" value="F:quinone binding"/>
    <property type="evidence" value="ECO:0007669"/>
    <property type="project" value="TreeGrafter"/>
</dbReference>
<dbReference type="InterPro" id="IPR002347">
    <property type="entry name" value="SDR_fam"/>
</dbReference>
<organism evidence="3 4">
    <name type="scientific">Parashewanella curva</name>
    <dbReference type="NCBI Taxonomy" id="2338552"/>
    <lineage>
        <taxon>Bacteria</taxon>
        <taxon>Pseudomonadati</taxon>
        <taxon>Pseudomonadota</taxon>
        <taxon>Gammaproteobacteria</taxon>
        <taxon>Alteromonadales</taxon>
        <taxon>Shewanellaceae</taxon>
        <taxon>Parashewanella</taxon>
    </lineage>
</organism>
<dbReference type="PANTHER" id="PTHR42760:SF133">
    <property type="entry name" value="3-OXOACYL-[ACYL-CARRIER-PROTEIN] REDUCTASE"/>
    <property type="match status" value="1"/>
</dbReference>
<keyword evidence="2" id="KW-0560">Oxidoreductase</keyword>
<dbReference type="Proteomes" id="UP000281474">
    <property type="component" value="Unassembled WGS sequence"/>
</dbReference>
<gene>
    <name evidence="3" type="ORF">D5018_10670</name>
</gene>
<dbReference type="AlphaFoldDB" id="A0A3L8PWH9"/>
<evidence type="ECO:0000313" key="3">
    <source>
        <dbReference type="EMBL" id="RLV59716.1"/>
    </source>
</evidence>
<comment type="caution">
    <text evidence="3">The sequence shown here is derived from an EMBL/GenBank/DDBJ whole genome shotgun (WGS) entry which is preliminary data.</text>
</comment>
<dbReference type="RefSeq" id="WP_121838993.1">
    <property type="nucleotide sequence ID" value="NZ_ML014777.1"/>
</dbReference>
<dbReference type="OrthoDB" id="9787298at2"/>
<dbReference type="InterPro" id="IPR036291">
    <property type="entry name" value="NAD(P)-bd_dom_sf"/>
</dbReference>
<reference evidence="3 4" key="1">
    <citation type="submission" date="2018-09" db="EMBL/GenBank/DDBJ databases">
        <title>Phylogeny of the Shewanellaceae, and recommendation for two new genera, Pseudoshewanella and Parashewanella.</title>
        <authorList>
            <person name="Wang G."/>
        </authorList>
    </citation>
    <scope>NUCLEOTIDE SEQUENCE [LARGE SCALE GENOMIC DNA]</scope>
    <source>
        <strain evidence="3 4">C51</strain>
    </source>
</reference>
<dbReference type="EMBL" id="QZEI01000028">
    <property type="protein sequence ID" value="RLV59716.1"/>
    <property type="molecule type" value="Genomic_DNA"/>
</dbReference>
<sequence>MQKVMIVTGGSRGIGYAVSQHFKQAQFKVINLSRSPNNIQDTLNLKTDLSSPTSLKEHQARLIQELEGATQVVIVHCAAGHTGDTIFTANAETLNKDLAINIVSPTLLNQMLLPHMPESSSVIFIGSTLSEKAVPGCYSYVTSKHAVIGMMRSVCQDLAGKGVHTACICPGFTDTEMLREHISHEPEAEKSISQMVTFGRLIAPEEIAKTVFFTANTPAINGSVIHANLGQIER</sequence>
<evidence type="ECO:0000256" key="1">
    <source>
        <dbReference type="ARBA" id="ARBA00006484"/>
    </source>
</evidence>
<dbReference type="GO" id="GO:0006633">
    <property type="term" value="P:fatty acid biosynthetic process"/>
    <property type="evidence" value="ECO:0007669"/>
    <property type="project" value="TreeGrafter"/>
</dbReference>
<keyword evidence="4" id="KW-1185">Reference proteome</keyword>
<evidence type="ECO:0000313" key="4">
    <source>
        <dbReference type="Proteomes" id="UP000281474"/>
    </source>
</evidence>
<evidence type="ECO:0000256" key="2">
    <source>
        <dbReference type="ARBA" id="ARBA00023002"/>
    </source>
</evidence>
<dbReference type="PRINTS" id="PR00081">
    <property type="entry name" value="GDHRDH"/>
</dbReference>